<feature type="domain" description="TonB-dependent receptor plug" evidence="15">
    <location>
        <begin position="57"/>
        <end position="167"/>
    </location>
</feature>
<dbReference type="NCBIfam" id="TIGR01786">
    <property type="entry name" value="TonB-hemlactrns"/>
    <property type="match status" value="1"/>
</dbReference>
<dbReference type="CDD" id="cd01347">
    <property type="entry name" value="ligand_gated_channel"/>
    <property type="match status" value="1"/>
</dbReference>
<dbReference type="InterPro" id="IPR039426">
    <property type="entry name" value="TonB-dep_rcpt-like"/>
</dbReference>
<keyword evidence="6 13" id="KW-0732">Signal</keyword>
<evidence type="ECO:0000256" key="12">
    <source>
        <dbReference type="PROSITE-ProRule" id="PRU10143"/>
    </source>
</evidence>
<feature type="signal peptide" evidence="13">
    <location>
        <begin position="1"/>
        <end position="24"/>
    </location>
</feature>
<name>A0A4R2KWU7_9GAMM</name>
<dbReference type="Gene3D" id="2.40.170.20">
    <property type="entry name" value="TonB-dependent receptor, beta-barrel domain"/>
    <property type="match status" value="1"/>
</dbReference>
<evidence type="ECO:0000256" key="5">
    <source>
        <dbReference type="ARBA" id="ARBA00022692"/>
    </source>
</evidence>
<evidence type="ECO:0000256" key="10">
    <source>
        <dbReference type="ARBA" id="ARBA00023237"/>
    </source>
</evidence>
<evidence type="ECO:0000256" key="11">
    <source>
        <dbReference type="PROSITE-ProRule" id="PRU01360"/>
    </source>
</evidence>
<dbReference type="InterPro" id="IPR037066">
    <property type="entry name" value="Plug_dom_sf"/>
</dbReference>
<evidence type="ECO:0000256" key="2">
    <source>
        <dbReference type="ARBA" id="ARBA00008143"/>
    </source>
</evidence>
<accession>A0A4R2KWU7</accession>
<dbReference type="InterPro" id="IPR000531">
    <property type="entry name" value="Beta-barrel_TonB"/>
</dbReference>
<evidence type="ECO:0000259" key="14">
    <source>
        <dbReference type="Pfam" id="PF00593"/>
    </source>
</evidence>
<dbReference type="GO" id="GO:0009279">
    <property type="term" value="C:cell outer membrane"/>
    <property type="evidence" value="ECO:0007669"/>
    <property type="project" value="UniProtKB-SubCell"/>
</dbReference>
<keyword evidence="5 11" id="KW-0812">Transmembrane</keyword>
<evidence type="ECO:0000256" key="13">
    <source>
        <dbReference type="SAM" id="SignalP"/>
    </source>
</evidence>
<evidence type="ECO:0000256" key="8">
    <source>
        <dbReference type="ARBA" id="ARBA00023136"/>
    </source>
</evidence>
<evidence type="ECO:0000259" key="15">
    <source>
        <dbReference type="Pfam" id="PF07715"/>
    </source>
</evidence>
<keyword evidence="7 12" id="KW-0798">TonB box</keyword>
<gene>
    <name evidence="16" type="ORF">EV688_101281</name>
</gene>
<keyword evidence="10 11" id="KW-0998">Cell outer membrane</keyword>
<evidence type="ECO:0000256" key="6">
    <source>
        <dbReference type="ARBA" id="ARBA00022729"/>
    </source>
</evidence>
<dbReference type="InterPro" id="IPR010916">
    <property type="entry name" value="TonB_box_CS"/>
</dbReference>
<dbReference type="PROSITE" id="PS00430">
    <property type="entry name" value="TONB_DEPENDENT_REC_1"/>
    <property type="match status" value="1"/>
</dbReference>
<dbReference type="Pfam" id="PF07715">
    <property type="entry name" value="Plug"/>
    <property type="match status" value="1"/>
</dbReference>
<dbReference type="InterPro" id="IPR011276">
    <property type="entry name" value="TonB_haem/Hb_rcpt"/>
</dbReference>
<dbReference type="RefSeq" id="WP_162883856.1">
    <property type="nucleotide sequence ID" value="NZ_QQSW01000006.1"/>
</dbReference>
<dbReference type="SUPFAM" id="SSF56935">
    <property type="entry name" value="Porins"/>
    <property type="match status" value="1"/>
</dbReference>
<dbReference type="Proteomes" id="UP000294980">
    <property type="component" value="Unassembled WGS sequence"/>
</dbReference>
<dbReference type="InterPro" id="IPR036942">
    <property type="entry name" value="Beta-barrel_TonB_sf"/>
</dbReference>
<dbReference type="AlphaFoldDB" id="A0A4R2KWU7"/>
<dbReference type="PANTHER" id="PTHR30069">
    <property type="entry name" value="TONB-DEPENDENT OUTER MEMBRANE RECEPTOR"/>
    <property type="match status" value="1"/>
</dbReference>
<keyword evidence="8 11" id="KW-0472">Membrane</keyword>
<evidence type="ECO:0000256" key="3">
    <source>
        <dbReference type="ARBA" id="ARBA00022448"/>
    </source>
</evidence>
<dbReference type="GO" id="GO:0015344">
    <property type="term" value="F:siderophore uptake transmembrane transporter activity"/>
    <property type="evidence" value="ECO:0007669"/>
    <property type="project" value="TreeGrafter"/>
</dbReference>
<evidence type="ECO:0000256" key="4">
    <source>
        <dbReference type="ARBA" id="ARBA00022452"/>
    </source>
</evidence>
<evidence type="ECO:0000256" key="1">
    <source>
        <dbReference type="ARBA" id="ARBA00004571"/>
    </source>
</evidence>
<feature type="short sequence motif" description="TonB box" evidence="12">
    <location>
        <begin position="45"/>
        <end position="51"/>
    </location>
</feature>
<dbReference type="InterPro" id="IPR010949">
    <property type="entry name" value="TonB_Hb/transfer/lactofer_rcpt"/>
</dbReference>
<dbReference type="NCBIfam" id="TIGR01785">
    <property type="entry name" value="TonB-hemin"/>
    <property type="match status" value="1"/>
</dbReference>
<dbReference type="GO" id="GO:0015232">
    <property type="term" value="F:heme transmembrane transporter activity"/>
    <property type="evidence" value="ECO:0007669"/>
    <property type="project" value="InterPro"/>
</dbReference>
<feature type="chain" id="PRO_5020577384" evidence="13">
    <location>
        <begin position="25"/>
        <end position="753"/>
    </location>
</feature>
<protein>
    <submittedName>
        <fullName evidence="16">Hemoglobin/transferrin/lactoferrin receptor protein</fullName>
    </submittedName>
</protein>
<keyword evidence="3 11" id="KW-0813">Transport</keyword>
<dbReference type="Gene3D" id="2.170.130.10">
    <property type="entry name" value="TonB-dependent receptor, plug domain"/>
    <property type="match status" value="1"/>
</dbReference>
<evidence type="ECO:0000256" key="9">
    <source>
        <dbReference type="ARBA" id="ARBA00023170"/>
    </source>
</evidence>
<evidence type="ECO:0000313" key="17">
    <source>
        <dbReference type="Proteomes" id="UP000294980"/>
    </source>
</evidence>
<reference evidence="16 17" key="1">
    <citation type="submission" date="2019-03" db="EMBL/GenBank/DDBJ databases">
        <title>Genomic Encyclopedia of Type Strains, Phase IV (KMG-IV): sequencing the most valuable type-strain genomes for metagenomic binning, comparative biology and taxonomic classification.</title>
        <authorList>
            <person name="Goeker M."/>
        </authorList>
    </citation>
    <scope>NUCLEOTIDE SEQUENCE [LARGE SCALE GENOMIC DNA]</scope>
    <source>
        <strain evidence="16 17">DSM 23344</strain>
    </source>
</reference>
<dbReference type="InterPro" id="IPR012910">
    <property type="entry name" value="Plug_dom"/>
</dbReference>
<proteinExistence type="inferred from homology"/>
<dbReference type="PROSITE" id="PS52016">
    <property type="entry name" value="TONB_DEPENDENT_REC_3"/>
    <property type="match status" value="1"/>
</dbReference>
<comment type="subcellular location">
    <subcellularLocation>
        <location evidence="1 11">Cell outer membrane</location>
        <topology evidence="1 11">Multi-pass membrane protein</topology>
    </subcellularLocation>
</comment>
<comment type="similarity">
    <text evidence="2">Belongs to the TonB-dependent receptor family. Hemoglobin/haptoglobin binding protein subfamily.</text>
</comment>
<dbReference type="EMBL" id="SLWX01000001">
    <property type="protein sequence ID" value="TCO78464.1"/>
    <property type="molecule type" value="Genomic_DNA"/>
</dbReference>
<dbReference type="Pfam" id="PF00593">
    <property type="entry name" value="TonB_dep_Rec_b-barrel"/>
    <property type="match status" value="1"/>
</dbReference>
<dbReference type="PANTHER" id="PTHR30069:SF29">
    <property type="entry name" value="HEMOGLOBIN AND HEMOGLOBIN-HAPTOGLOBIN-BINDING PROTEIN 1-RELATED"/>
    <property type="match status" value="1"/>
</dbReference>
<evidence type="ECO:0000256" key="7">
    <source>
        <dbReference type="ARBA" id="ARBA00023077"/>
    </source>
</evidence>
<evidence type="ECO:0000313" key="16">
    <source>
        <dbReference type="EMBL" id="TCO78464.1"/>
    </source>
</evidence>
<keyword evidence="9 16" id="KW-0675">Receptor</keyword>
<sequence>MPAHRTIFASSLLPLCFLPSLVIAQSTSPPPDNAASDDRDPALETVTVVGTRTERRLSEVEATISVYGREDIDRWLVRDIQDLIRFEPGVSVAGGGSRFGLEGFTIRGIGGNRVLTLVDGIRMPEEFSFGPFLSARRDFVDVDTISRVEIARGPSSTLYGSDALGGVVSVTTRAPNEYVSAEEPLYLDTKAGYSSEDNSVMGSLNAAYGTERVAGLITYTQRSAEETQTAGDIGGFGSGRSKADPQAIDTRSFGAKLAVSPFEGHNLIFALDLLDADVDTTLLSDFGEVARGIVTDARNAQDQRERSRYSLSYRYDSASGLLNNAQVTVYRQTSETQQLTLDERTSPRLGALTRERLSTFEQQIDGLFAQASRSARAFGAEHTLTFGVDWYRTDNANLRDGGTVSAVTGAVVPEFAPLPTRDFPPTEVENRALFLQDEMVFLEGRLRITPGLRYDDYSASTRPDDLYFNGNPGVPAPEDFDDSDLTLKLGALYQFTPAIAGWARYSEGFRAPPYDDVNVGFSNFLGGYKTIAAPDLASESSTGYEVGLRFNNRWGQAQLAAFTTRYDNFIEANVIAPGFATSGGIDPADGLLTFQSVNRGAVDIEGIEFRGQLALGALSPALAAFSLEGAAAYASGESSENIPINTVDPLSTVLGLRWAPTQSAWSSELIWSWSADKDSSDIDGDRFATDSFHLLDLLVHADLSDRISIDLGVFNLLDERYIRWADTAGIGEDNPMRFSRPGRNVSINLRAVW</sequence>
<organism evidence="16 17">
    <name type="scientific">Chromatocurvus halotolerans</name>
    <dbReference type="NCBI Taxonomy" id="1132028"/>
    <lineage>
        <taxon>Bacteria</taxon>
        <taxon>Pseudomonadati</taxon>
        <taxon>Pseudomonadota</taxon>
        <taxon>Gammaproteobacteria</taxon>
        <taxon>Cellvibrionales</taxon>
        <taxon>Halieaceae</taxon>
        <taxon>Chromatocurvus</taxon>
    </lineage>
</organism>
<comment type="caution">
    <text evidence="16">The sequence shown here is derived from an EMBL/GenBank/DDBJ whole genome shotgun (WGS) entry which is preliminary data.</text>
</comment>
<dbReference type="GO" id="GO:0044718">
    <property type="term" value="P:siderophore transmembrane transport"/>
    <property type="evidence" value="ECO:0007669"/>
    <property type="project" value="TreeGrafter"/>
</dbReference>
<keyword evidence="17" id="KW-1185">Reference proteome</keyword>
<feature type="domain" description="TonB-dependent receptor-like beta-barrel" evidence="14">
    <location>
        <begin position="295"/>
        <end position="716"/>
    </location>
</feature>
<keyword evidence="4 11" id="KW-1134">Transmembrane beta strand</keyword>